<proteinExistence type="predicted"/>
<evidence type="ECO:0000259" key="1">
    <source>
        <dbReference type="Pfam" id="PF01755"/>
    </source>
</evidence>
<dbReference type="AlphaFoldDB" id="A0A0F9GIW4"/>
<dbReference type="Pfam" id="PF01755">
    <property type="entry name" value="Glyco_transf_25"/>
    <property type="match status" value="1"/>
</dbReference>
<gene>
    <name evidence="2" type="ORF">LCGC14_1904370</name>
</gene>
<dbReference type="EMBL" id="LAZR01019998">
    <property type="protein sequence ID" value="KKL90471.1"/>
    <property type="molecule type" value="Genomic_DNA"/>
</dbReference>
<protein>
    <recommendedName>
        <fullName evidence="1">Glycosyl transferase family 25 domain-containing protein</fullName>
    </recommendedName>
</protein>
<evidence type="ECO:0000313" key="2">
    <source>
        <dbReference type="EMBL" id="KKL90471.1"/>
    </source>
</evidence>
<accession>A0A0F9GIW4</accession>
<reference evidence="2" key="1">
    <citation type="journal article" date="2015" name="Nature">
        <title>Complex archaea that bridge the gap between prokaryotes and eukaryotes.</title>
        <authorList>
            <person name="Spang A."/>
            <person name="Saw J.H."/>
            <person name="Jorgensen S.L."/>
            <person name="Zaremba-Niedzwiedzka K."/>
            <person name="Martijn J."/>
            <person name="Lind A.E."/>
            <person name="van Eijk R."/>
            <person name="Schleper C."/>
            <person name="Guy L."/>
            <person name="Ettema T.J."/>
        </authorList>
    </citation>
    <scope>NUCLEOTIDE SEQUENCE</scope>
</reference>
<comment type="caution">
    <text evidence="2">The sequence shown here is derived from an EMBL/GenBank/DDBJ whole genome shotgun (WGS) entry which is preliminary data.</text>
</comment>
<feature type="domain" description="Glycosyl transferase family 25" evidence="1">
    <location>
        <begin position="4"/>
        <end position="173"/>
    </location>
</feature>
<name>A0A0F9GIW4_9ZZZZ</name>
<sequence>MSIPLYIINMQGCEERWYTTQTRLNNIGMEAERFNATVGKQLNETELQTWYCPSNNKKHYHRDLTLGEIGCYVSHMRIWQKMVDENISVCVVLEDDLFIQPHLNNVITAALELQHWDLIKLSDNRDFPFIDTATLQDGLTLGNYKKTPNGTQGYIISLEGAKKLLTRKPFYRPVDVDIQFHGEVGLQVVGIKPYPLAEDRNFESEIVNANTGTHSNRSTFLRNLKHRIRIYLQRRETTADLKKITADKSH</sequence>
<dbReference type="InterPro" id="IPR002654">
    <property type="entry name" value="Glyco_trans_25"/>
</dbReference>
<dbReference type="CDD" id="cd06532">
    <property type="entry name" value="Glyco_transf_25"/>
    <property type="match status" value="1"/>
</dbReference>
<organism evidence="2">
    <name type="scientific">marine sediment metagenome</name>
    <dbReference type="NCBI Taxonomy" id="412755"/>
    <lineage>
        <taxon>unclassified sequences</taxon>
        <taxon>metagenomes</taxon>
        <taxon>ecological metagenomes</taxon>
    </lineage>
</organism>